<dbReference type="AlphaFoldDB" id="I4BJL0"/>
<dbReference type="PANTHER" id="PTHR12526">
    <property type="entry name" value="GLYCOSYLTRANSFERASE"/>
    <property type="match status" value="1"/>
</dbReference>
<proteinExistence type="predicted"/>
<organism evidence="5 6">
    <name type="scientific">Mycolicibacterium chubuense (strain NBB4)</name>
    <name type="common">Mycobacterium chubuense</name>
    <dbReference type="NCBI Taxonomy" id="710421"/>
    <lineage>
        <taxon>Bacteria</taxon>
        <taxon>Bacillati</taxon>
        <taxon>Actinomycetota</taxon>
        <taxon>Actinomycetes</taxon>
        <taxon>Mycobacteriales</taxon>
        <taxon>Mycobacteriaceae</taxon>
        <taxon>Mycolicibacterium</taxon>
    </lineage>
</organism>
<sequence>MKLALVGDLSGTAGPDCMGGTYDVASLASALARRGHDVRIHTASQNTSEATLGEIAGEFAVAPIPVEPSEFAEVDTVMPAIGEVARHLVGEWESHAPDVVHCYGWTYGMAAQLAARRKPTPTVQTFHGLATTARRHCGPESNSETAIQLETLLVKNATVVTAACTDDLREVIRMGCPRARASVLPAGIDVEDFDVVGTCAPRDDARQRIVALARDFSPHQGFGQLIRVLPSLPAAELVLIATNAADDIDAQRALGLASHIGVAGRVHLVNAVDEREVAALLRSADVVACPAPYDAHAEAALRAMACGAAVVAPESGGPRDAVVSEVTGLLVPPGSAEALNRALRSLLSQKVLRQGMGLAGRARARSRYSWDRVATDAEVAYQAAVRVEGMATASR</sequence>
<feature type="domain" description="Glycosyl transferase family 1" evidence="3">
    <location>
        <begin position="206"/>
        <end position="362"/>
    </location>
</feature>
<evidence type="ECO:0000256" key="2">
    <source>
        <dbReference type="ARBA" id="ARBA00022679"/>
    </source>
</evidence>
<dbReference type="InterPro" id="IPR028098">
    <property type="entry name" value="Glyco_trans_4-like_N"/>
</dbReference>
<keyword evidence="1" id="KW-0328">Glycosyltransferase</keyword>
<dbReference type="KEGG" id="mcb:Mycch_2704"/>
<evidence type="ECO:0000259" key="3">
    <source>
        <dbReference type="Pfam" id="PF00534"/>
    </source>
</evidence>
<evidence type="ECO:0000313" key="5">
    <source>
        <dbReference type="EMBL" id="AFM17467.1"/>
    </source>
</evidence>
<keyword evidence="2 5" id="KW-0808">Transferase</keyword>
<feature type="domain" description="Glycosyltransferase subfamily 4-like N-terminal" evidence="4">
    <location>
        <begin position="21"/>
        <end position="187"/>
    </location>
</feature>
<accession>I4BJL0</accession>
<gene>
    <name evidence="5" type="ordered locus">Mycch_2704</name>
</gene>
<reference evidence="5 6" key="1">
    <citation type="submission" date="2012-06" db="EMBL/GenBank/DDBJ databases">
        <title>Complete sequence of chromosome of Mycobacterium chubuense NBB4.</title>
        <authorList>
            <consortium name="US DOE Joint Genome Institute"/>
            <person name="Lucas S."/>
            <person name="Han J."/>
            <person name="Lapidus A."/>
            <person name="Cheng J.-F."/>
            <person name="Goodwin L."/>
            <person name="Pitluck S."/>
            <person name="Peters L."/>
            <person name="Mikhailova N."/>
            <person name="Teshima H."/>
            <person name="Detter J.C."/>
            <person name="Han C."/>
            <person name="Tapia R."/>
            <person name="Land M."/>
            <person name="Hauser L."/>
            <person name="Kyrpides N."/>
            <person name="Ivanova N."/>
            <person name="Pagani I."/>
            <person name="Mattes T."/>
            <person name="Holmes A."/>
            <person name="Rutledge P."/>
            <person name="Paulsen I."/>
            <person name="Coleman N."/>
            <person name="Woyke T."/>
        </authorList>
    </citation>
    <scope>NUCLEOTIDE SEQUENCE [LARGE SCALE GENOMIC DNA]</scope>
    <source>
        <strain evidence="5 6">NBB4</strain>
    </source>
</reference>
<name>I4BJL0_MYCCN</name>
<evidence type="ECO:0000313" key="6">
    <source>
        <dbReference type="Proteomes" id="UP000006057"/>
    </source>
</evidence>
<dbReference type="STRING" id="710421.Mycch_2704"/>
<dbReference type="Proteomes" id="UP000006057">
    <property type="component" value="Chromosome"/>
</dbReference>
<dbReference type="EMBL" id="CP003053">
    <property type="protein sequence ID" value="AFM17467.1"/>
    <property type="molecule type" value="Genomic_DNA"/>
</dbReference>
<dbReference type="OrthoDB" id="9810929at2"/>
<evidence type="ECO:0000259" key="4">
    <source>
        <dbReference type="Pfam" id="PF13579"/>
    </source>
</evidence>
<dbReference type="Pfam" id="PF00534">
    <property type="entry name" value="Glycos_transf_1"/>
    <property type="match status" value="1"/>
</dbReference>
<keyword evidence="6" id="KW-1185">Reference proteome</keyword>
<dbReference type="InterPro" id="IPR001296">
    <property type="entry name" value="Glyco_trans_1"/>
</dbReference>
<dbReference type="Gene3D" id="3.40.50.2000">
    <property type="entry name" value="Glycogen Phosphorylase B"/>
    <property type="match status" value="2"/>
</dbReference>
<dbReference type="Pfam" id="PF13579">
    <property type="entry name" value="Glyco_trans_4_4"/>
    <property type="match status" value="1"/>
</dbReference>
<dbReference type="HOGENOM" id="CLU_009583_2_3_11"/>
<dbReference type="PANTHER" id="PTHR12526:SF635">
    <property type="entry name" value="GLYCOSYL TRANSFERASE GROUP 1"/>
    <property type="match status" value="1"/>
</dbReference>
<dbReference type="eggNOG" id="COG0297">
    <property type="taxonomic scope" value="Bacteria"/>
</dbReference>
<evidence type="ECO:0000256" key="1">
    <source>
        <dbReference type="ARBA" id="ARBA00022676"/>
    </source>
</evidence>
<dbReference type="GO" id="GO:0016757">
    <property type="term" value="F:glycosyltransferase activity"/>
    <property type="evidence" value="ECO:0007669"/>
    <property type="project" value="UniProtKB-KW"/>
</dbReference>
<dbReference type="PATRIC" id="fig|710421.3.peg.2690"/>
<dbReference type="SUPFAM" id="SSF53756">
    <property type="entry name" value="UDP-Glycosyltransferase/glycogen phosphorylase"/>
    <property type="match status" value="1"/>
</dbReference>
<protein>
    <submittedName>
        <fullName evidence="5">Glycosyltransferase</fullName>
    </submittedName>
</protein>
<dbReference type="RefSeq" id="WP_014815945.1">
    <property type="nucleotide sequence ID" value="NC_018027.1"/>
</dbReference>